<dbReference type="STRING" id="2070753.A0A3A2ZT59"/>
<comment type="caution">
    <text evidence="2">The sequence shown here is derived from an EMBL/GenBank/DDBJ whole genome shotgun (WGS) entry which is preliminary data.</text>
</comment>
<dbReference type="InterPro" id="IPR018555">
    <property type="entry name" value="C630.06c-like"/>
</dbReference>
<feature type="region of interest" description="Disordered" evidence="1">
    <location>
        <begin position="225"/>
        <end position="310"/>
    </location>
</feature>
<keyword evidence="3" id="KW-1185">Reference proteome</keyword>
<name>A0A3A2ZT59_9EURO</name>
<feature type="compositionally biased region" description="Basic and acidic residues" evidence="1">
    <location>
        <begin position="60"/>
        <end position="70"/>
    </location>
</feature>
<feature type="compositionally biased region" description="Basic residues" evidence="1">
    <location>
        <begin position="233"/>
        <end position="251"/>
    </location>
</feature>
<dbReference type="EMBL" id="MVGC01000034">
    <property type="protein sequence ID" value="RJE25920.1"/>
    <property type="molecule type" value="Genomic_DNA"/>
</dbReference>
<dbReference type="OrthoDB" id="5425061at2759"/>
<gene>
    <name evidence="2" type="ORF">PHISCL_01762</name>
</gene>
<feature type="compositionally biased region" description="Basic residues" evidence="1">
    <location>
        <begin position="265"/>
        <end position="279"/>
    </location>
</feature>
<organism evidence="2 3">
    <name type="scientific">Aspergillus sclerotialis</name>
    <dbReference type="NCBI Taxonomy" id="2070753"/>
    <lineage>
        <taxon>Eukaryota</taxon>
        <taxon>Fungi</taxon>
        <taxon>Dikarya</taxon>
        <taxon>Ascomycota</taxon>
        <taxon>Pezizomycotina</taxon>
        <taxon>Eurotiomycetes</taxon>
        <taxon>Eurotiomycetidae</taxon>
        <taxon>Eurotiales</taxon>
        <taxon>Aspergillaceae</taxon>
        <taxon>Aspergillus</taxon>
        <taxon>Aspergillus subgen. Polypaecilum</taxon>
    </lineage>
</organism>
<dbReference type="Proteomes" id="UP000266188">
    <property type="component" value="Unassembled WGS sequence"/>
</dbReference>
<feature type="region of interest" description="Disordered" evidence="1">
    <location>
        <begin position="1"/>
        <end position="135"/>
    </location>
</feature>
<sequence length="310" mass="34950">MFEVPNAKRVCRGDIDYRSSSPPSSPPCPETEFQDGRERLRKLLNLDDVFTTAPPIPAKESADEPGKDDKQDEDEEQEFEFRLFNSSTRKPEKRNDGPAATGISESTQRNTNGQAQKLRIKLRSPTPGPVDPSEGRFVRPFRGWEYYFTTPDLLSSSLSAPKPAQESLNTEKRKQFEDAAVSGLELMGWANKPWPGCHLPWRVIHLKARDTKGIPESKSAPIYVVDPAARSSPKSRKKPGKKRRAQLRKRASVAEKKKQSEAEKRNRKNRERKIKRRQKAREMKAASVVQEDASNIPIETGEGSLEGGDD</sequence>
<feature type="region of interest" description="Disordered" evidence="1">
    <location>
        <begin position="154"/>
        <end position="173"/>
    </location>
</feature>
<dbReference type="AlphaFoldDB" id="A0A3A2ZT59"/>
<protein>
    <submittedName>
        <fullName evidence="2">Uncharacterized protein</fullName>
    </submittedName>
</protein>
<feature type="compositionally biased region" description="Polar residues" evidence="1">
    <location>
        <begin position="103"/>
        <end position="115"/>
    </location>
</feature>
<evidence type="ECO:0000256" key="1">
    <source>
        <dbReference type="SAM" id="MobiDB-lite"/>
    </source>
</evidence>
<dbReference type="Pfam" id="PF09428">
    <property type="entry name" value="DUF2011"/>
    <property type="match status" value="1"/>
</dbReference>
<evidence type="ECO:0000313" key="2">
    <source>
        <dbReference type="EMBL" id="RJE25920.1"/>
    </source>
</evidence>
<reference evidence="3" key="1">
    <citation type="submission" date="2017-02" db="EMBL/GenBank/DDBJ databases">
        <authorList>
            <person name="Tafer H."/>
            <person name="Lopandic K."/>
        </authorList>
    </citation>
    <scope>NUCLEOTIDE SEQUENCE [LARGE SCALE GENOMIC DNA]</scope>
    <source>
        <strain evidence="3">CBS 366.77</strain>
    </source>
</reference>
<accession>A0A3A2ZT59</accession>
<evidence type="ECO:0000313" key="3">
    <source>
        <dbReference type="Proteomes" id="UP000266188"/>
    </source>
</evidence>
<proteinExistence type="predicted"/>
<feature type="compositionally biased region" description="Basic and acidic residues" evidence="1">
    <location>
        <begin position="252"/>
        <end position="264"/>
    </location>
</feature>